<reference evidence="5 6" key="1">
    <citation type="submission" date="2020-11" db="EMBL/GenBank/DDBJ databases">
        <authorList>
            <person name="Wallbank WR R."/>
            <person name="Pardo Diaz C."/>
            <person name="Kozak K."/>
            <person name="Martin S."/>
            <person name="Jiggins C."/>
            <person name="Moest M."/>
            <person name="Warren A I."/>
            <person name="Generalovic N T."/>
            <person name="Byers J.R.P. K."/>
            <person name="Montejo-Kovacevich G."/>
            <person name="Yen C E."/>
        </authorList>
    </citation>
    <scope>NUCLEOTIDE SEQUENCE [LARGE SCALE GENOMIC DNA]</scope>
</reference>
<protein>
    <recommendedName>
        <fullName evidence="7">Protein SAAL1</fullName>
    </recommendedName>
</protein>
<evidence type="ECO:0008006" key="7">
    <source>
        <dbReference type="Google" id="ProtNLM"/>
    </source>
</evidence>
<dbReference type="InterPro" id="IPR052464">
    <property type="entry name" value="Synovial_Prolif_Regulator"/>
</dbReference>
<dbReference type="GO" id="GO:0005654">
    <property type="term" value="C:nucleoplasm"/>
    <property type="evidence" value="ECO:0007669"/>
    <property type="project" value="TreeGrafter"/>
</dbReference>
<gene>
    <name evidence="5" type="ORF">HERILL_LOCUS1688</name>
</gene>
<evidence type="ECO:0000256" key="2">
    <source>
        <dbReference type="ARBA" id="ARBA00023242"/>
    </source>
</evidence>
<dbReference type="PANTHER" id="PTHR23424:SF23">
    <property type="entry name" value="PROTEIN SAAL1"/>
    <property type="match status" value="1"/>
</dbReference>
<evidence type="ECO:0000256" key="4">
    <source>
        <dbReference type="SAM" id="MobiDB-lite"/>
    </source>
</evidence>
<dbReference type="AlphaFoldDB" id="A0A7R8YNF3"/>
<keyword evidence="2" id="KW-0539">Nucleus</keyword>
<evidence type="ECO:0000313" key="6">
    <source>
        <dbReference type="Proteomes" id="UP000594454"/>
    </source>
</evidence>
<organism evidence="5 6">
    <name type="scientific">Hermetia illucens</name>
    <name type="common">Black soldier fly</name>
    <dbReference type="NCBI Taxonomy" id="343691"/>
    <lineage>
        <taxon>Eukaryota</taxon>
        <taxon>Metazoa</taxon>
        <taxon>Ecdysozoa</taxon>
        <taxon>Arthropoda</taxon>
        <taxon>Hexapoda</taxon>
        <taxon>Insecta</taxon>
        <taxon>Pterygota</taxon>
        <taxon>Neoptera</taxon>
        <taxon>Endopterygota</taxon>
        <taxon>Diptera</taxon>
        <taxon>Brachycera</taxon>
        <taxon>Stratiomyomorpha</taxon>
        <taxon>Stratiomyidae</taxon>
        <taxon>Hermetiinae</taxon>
        <taxon>Hermetia</taxon>
    </lineage>
</organism>
<dbReference type="EMBL" id="LR899009">
    <property type="protein sequence ID" value="CAD7078420.1"/>
    <property type="molecule type" value="Genomic_DNA"/>
</dbReference>
<dbReference type="Gene3D" id="1.25.10.10">
    <property type="entry name" value="Leucine-rich Repeat Variant"/>
    <property type="match status" value="1"/>
</dbReference>
<dbReference type="OrthoDB" id="2156856at2759"/>
<dbReference type="Proteomes" id="UP000594454">
    <property type="component" value="Chromosome 1"/>
</dbReference>
<name>A0A7R8YNF3_HERIL</name>
<dbReference type="InterPro" id="IPR011989">
    <property type="entry name" value="ARM-like"/>
</dbReference>
<evidence type="ECO:0000256" key="3">
    <source>
        <dbReference type="ARBA" id="ARBA00038401"/>
    </source>
</evidence>
<comment type="similarity">
    <text evidence="3">Belongs to the SAAL1 family.</text>
</comment>
<dbReference type="OMA" id="YLNICTI"/>
<dbReference type="InterPro" id="IPR016024">
    <property type="entry name" value="ARM-type_fold"/>
</dbReference>
<dbReference type="InParanoid" id="A0A7R8YNF3"/>
<sequence>MEMGDDKGDLKVAENDCKEEQTGARDGGGPSTSSAIASYNPSTSDALEEEDLEKLKGDAIGDTLFSERFVLSTLLTVASGKDLAEYEKDLCTLWDMTIEHDVVKLLLEHQTLELFSNVVRLTEDRRLTEILVGIIANMCDYPPTRKELSEHAEFIAPILDLISCSDKLTLIQLMRFISALLVSDEEIDPLIWFGYIKDSVNFVQFFSFMLSNSMSRQLLTDALTAMNAFCVKFSLVEEESESSIVFRDLFVHEYLVTGLIEAFKTLALANSDPEFGMSSATRKVKKFHSTFLDINVMLLQYEEHSHRAYASVLTEFLKCITNILEPFCDSLTLFSVSHHELETLDSVNQIFELLSYPFEEECFKRVIEIWDIIESQRGADQDVDDEWSTDDTWNEFGKETSTTLMELFMEVAKNATEEQLTQAFQTMDKSLIEKIVKSENEEKVSEDLSGVFNKIRKLTTNSTKAEAAQ</sequence>
<evidence type="ECO:0000313" key="5">
    <source>
        <dbReference type="EMBL" id="CAD7078420.1"/>
    </source>
</evidence>
<feature type="compositionally biased region" description="Polar residues" evidence="4">
    <location>
        <begin position="31"/>
        <end position="44"/>
    </location>
</feature>
<dbReference type="SUPFAM" id="SSF48371">
    <property type="entry name" value="ARM repeat"/>
    <property type="match status" value="1"/>
</dbReference>
<dbReference type="FunCoup" id="A0A7R8YNF3">
    <property type="interactions" value="465"/>
</dbReference>
<accession>A0A7R8YNF3</accession>
<evidence type="ECO:0000256" key="1">
    <source>
        <dbReference type="ARBA" id="ARBA00004123"/>
    </source>
</evidence>
<keyword evidence="6" id="KW-1185">Reference proteome</keyword>
<comment type="subcellular location">
    <subcellularLocation>
        <location evidence="1">Nucleus</location>
    </subcellularLocation>
</comment>
<feature type="compositionally biased region" description="Basic and acidic residues" evidence="4">
    <location>
        <begin position="1"/>
        <end position="23"/>
    </location>
</feature>
<proteinExistence type="inferred from homology"/>
<feature type="region of interest" description="Disordered" evidence="4">
    <location>
        <begin position="1"/>
        <end position="48"/>
    </location>
</feature>
<dbReference type="PANTHER" id="PTHR23424">
    <property type="entry name" value="SERUM AMYLOID A"/>
    <property type="match status" value="1"/>
</dbReference>